<dbReference type="AlphaFoldDB" id="A0A0A7S3G8"/>
<dbReference type="STRING" id="1267021.FPB0191_02147"/>
<reference evidence="1 2" key="1">
    <citation type="journal article" date="2014" name="Appl. Environ. Microbiol.">
        <title>Gut symbionts from distinct hosts exhibit genotoxic activity via divergent colibactin biosynthetic pathways.</title>
        <authorList>
            <person name="Engel P."/>
            <person name="Vizcaino M.I."/>
            <person name="Crawford J.M."/>
        </authorList>
    </citation>
    <scope>NUCLEOTIDE SEQUENCE [LARGE SCALE GENOMIC DNA]</scope>
    <source>
        <strain evidence="1 2">PEB0191</strain>
    </source>
</reference>
<dbReference type="Proteomes" id="UP000030901">
    <property type="component" value="Chromosome"/>
</dbReference>
<evidence type="ECO:0000313" key="2">
    <source>
        <dbReference type="Proteomes" id="UP000030901"/>
    </source>
</evidence>
<protein>
    <submittedName>
        <fullName evidence="1">Immunity protein 17</fullName>
    </submittedName>
</protein>
<dbReference type="EMBL" id="CP009056">
    <property type="protein sequence ID" value="AJA45953.1"/>
    <property type="molecule type" value="Genomic_DNA"/>
</dbReference>
<name>A0A0A7S3G8_FRIPE</name>
<organism evidence="1 2">
    <name type="scientific">Frischella perrara</name>
    <dbReference type="NCBI Taxonomy" id="1267021"/>
    <lineage>
        <taxon>Bacteria</taxon>
        <taxon>Pseudomonadati</taxon>
        <taxon>Pseudomonadota</taxon>
        <taxon>Gammaproteobacteria</taxon>
        <taxon>Orbales</taxon>
        <taxon>Orbaceae</taxon>
        <taxon>Frischella</taxon>
    </lineage>
</organism>
<dbReference type="KEGG" id="fpp:FPB0191_02147"/>
<proteinExistence type="predicted"/>
<sequence>MKNKIDFDSEVEIQTSCTHKEYIGCKGIVVGISEEDGVIYGYGVVINGKETVSYFDKDDLKPTGKQFKREDFY</sequence>
<gene>
    <name evidence="1" type="ORF">FPB0191_02147</name>
</gene>
<dbReference type="HOGENOM" id="CLU_2699347_0_0_6"/>
<evidence type="ECO:0000313" key="1">
    <source>
        <dbReference type="EMBL" id="AJA45953.1"/>
    </source>
</evidence>
<dbReference type="OrthoDB" id="4241081at2"/>
<keyword evidence="2" id="KW-1185">Reference proteome</keyword>
<dbReference type="RefSeq" id="WP_039106001.1">
    <property type="nucleotide sequence ID" value="NZ_CAMLJH010000015.1"/>
</dbReference>
<accession>A0A0A7S3G8</accession>